<dbReference type="SUPFAM" id="SSF52540">
    <property type="entry name" value="P-loop containing nucleoside triphosphate hydrolases"/>
    <property type="match status" value="1"/>
</dbReference>
<dbReference type="Pfam" id="PF13635">
    <property type="entry name" value="DUF4143"/>
    <property type="match status" value="1"/>
</dbReference>
<protein>
    <submittedName>
        <fullName evidence="3">ATPase</fullName>
    </submittedName>
</protein>
<dbReference type="PANTHER" id="PTHR33295">
    <property type="entry name" value="ATPASE"/>
    <property type="match status" value="1"/>
</dbReference>
<dbReference type="AlphaFoldDB" id="A0A227KSM0"/>
<dbReference type="EMBL" id="NHMP01000001">
    <property type="protein sequence ID" value="OXE51075.1"/>
    <property type="molecule type" value="Genomic_DNA"/>
</dbReference>
<dbReference type="InterPro" id="IPR027417">
    <property type="entry name" value="P-loop_NTPase"/>
</dbReference>
<evidence type="ECO:0000259" key="2">
    <source>
        <dbReference type="Pfam" id="PF13635"/>
    </source>
</evidence>
<dbReference type="Pfam" id="PF13173">
    <property type="entry name" value="AAA_14"/>
    <property type="match status" value="1"/>
</dbReference>
<dbReference type="Proteomes" id="UP000214610">
    <property type="component" value="Unassembled WGS sequence"/>
</dbReference>
<gene>
    <name evidence="3" type="ORF">ADH67_01910</name>
</gene>
<feature type="domain" description="AAA" evidence="1">
    <location>
        <begin position="34"/>
        <end position="162"/>
    </location>
</feature>
<feature type="domain" description="DUF4143" evidence="2">
    <location>
        <begin position="211"/>
        <end position="360"/>
    </location>
</feature>
<organism evidence="3 4">
    <name type="scientific">Turicimonas muris</name>
    <dbReference type="NCBI Taxonomy" id="1796652"/>
    <lineage>
        <taxon>Bacteria</taxon>
        <taxon>Pseudomonadati</taxon>
        <taxon>Pseudomonadota</taxon>
        <taxon>Betaproteobacteria</taxon>
        <taxon>Burkholderiales</taxon>
        <taxon>Sutterellaceae</taxon>
        <taxon>Turicimonas</taxon>
    </lineage>
</organism>
<name>A0A227KSM0_9BURK</name>
<evidence type="ECO:0000259" key="1">
    <source>
        <dbReference type="Pfam" id="PF13173"/>
    </source>
</evidence>
<dbReference type="InterPro" id="IPR025420">
    <property type="entry name" value="DUF4143"/>
</dbReference>
<accession>A0A227KSM0</accession>
<evidence type="ECO:0000313" key="4">
    <source>
        <dbReference type="Proteomes" id="UP000214610"/>
    </source>
</evidence>
<dbReference type="Gene3D" id="3.40.50.300">
    <property type="entry name" value="P-loop containing nucleotide triphosphate hydrolases"/>
    <property type="match status" value="1"/>
</dbReference>
<keyword evidence="4" id="KW-1185">Reference proteome</keyword>
<evidence type="ECO:0000313" key="3">
    <source>
        <dbReference type="EMBL" id="OXE51075.1"/>
    </source>
</evidence>
<comment type="caution">
    <text evidence="3">The sequence shown here is derived from an EMBL/GenBank/DDBJ whole genome shotgun (WGS) entry which is preliminary data.</text>
</comment>
<dbReference type="InterPro" id="IPR041682">
    <property type="entry name" value="AAA_14"/>
</dbReference>
<dbReference type="PANTHER" id="PTHR33295:SF20">
    <property type="entry name" value="ATPASE"/>
    <property type="match status" value="1"/>
</dbReference>
<reference evidence="4" key="1">
    <citation type="submission" date="2017-05" db="EMBL/GenBank/DDBJ databases">
        <title>Improved OligoMM genomes.</title>
        <authorList>
            <person name="Garzetti D."/>
        </authorList>
    </citation>
    <scope>NUCLEOTIDE SEQUENCE [LARGE SCALE GENOMIC DNA]</scope>
    <source>
        <strain evidence="4">YL45</strain>
    </source>
</reference>
<sequence length="412" mass="47551">MEYDPKKCCMRKKVVLEREPYLAELDKWKDLPFIKIVTGVRRCGKSTLLKIFAQRLLKSGVRPEQIIEINLEDLANQRLTDYQELHRYILERASNSGEYYIFLDEIQQVENFQKAVDSLFLHDNFDIYLTGSNSHILSGELATLLTGRYVQIEMLPLSLKEFKKAFPDKSAEELYKLYLSTTSFPFILEVPSESEFLDRILDGLYNTVVVKDILSRVQLREPTVLTKLTRFCFDSVGNRVSVAKLANSMTSAGTKTDNKTVEKYLRGLIDAFVLYEVDRWDLKGKELLKSLKKYYAVDLGLRRTLLGSGSLADVGHLLENVVFLELKRRGYKVFTGKLDEFEVDFVCTNGQEKIYIQVAASVRDEEVLRRELRPLLRIQDNFPKYLLTLDNDPKASIDGVHKINALDWLLSE</sequence>
<proteinExistence type="predicted"/>